<organism evidence="3 4">
    <name type="scientific">Toxocara canis</name>
    <name type="common">Canine roundworm</name>
    <dbReference type="NCBI Taxonomy" id="6265"/>
    <lineage>
        <taxon>Eukaryota</taxon>
        <taxon>Metazoa</taxon>
        <taxon>Ecdysozoa</taxon>
        <taxon>Nematoda</taxon>
        <taxon>Chromadorea</taxon>
        <taxon>Rhabditida</taxon>
        <taxon>Spirurina</taxon>
        <taxon>Ascaridomorpha</taxon>
        <taxon>Ascaridoidea</taxon>
        <taxon>Toxocaridae</taxon>
        <taxon>Toxocara</taxon>
    </lineage>
</organism>
<evidence type="ECO:0000256" key="1">
    <source>
        <dbReference type="SAM" id="Coils"/>
    </source>
</evidence>
<evidence type="ECO:0000256" key="2">
    <source>
        <dbReference type="SAM" id="MobiDB-lite"/>
    </source>
</evidence>
<dbReference type="EMBL" id="JPKZ01002711">
    <property type="protein sequence ID" value="KHN75415.1"/>
    <property type="molecule type" value="Genomic_DNA"/>
</dbReference>
<protein>
    <submittedName>
        <fullName evidence="3">Uncharacterized protein</fullName>
    </submittedName>
</protein>
<gene>
    <name evidence="3" type="ORF">Tcan_18909</name>
</gene>
<dbReference type="AlphaFoldDB" id="A0A0B2V316"/>
<feature type="coiled-coil region" evidence="1">
    <location>
        <begin position="341"/>
        <end position="582"/>
    </location>
</feature>
<keyword evidence="1" id="KW-0175">Coiled coil</keyword>
<sequence>MDLRGEGKSWNESKEKGSEIERLDGLKRKLEEEAEKLRASLQQTKVEKENSDRKCEQLQQELDSVRKAAEDAKTTLQDQLKDVKADFERTLQAAKQRLEREAINAKAIVDKNTSDEMDRLRKEVLLLSGQLAEERSNNERAEATLVSHEREQLLCNVFAAEISNLAADECEVLRRKVEELESKLTEAANGAEVACKEEENAEALKRKVAELESQLAQSADRIERSAGFEKELNDLKTKLAELQLELQGECEAKEIVQDALKASEEMKNELAGQLVKVEEASAYEISQLRKQITELKQQLNGLWDEGNRAERQAANQEDTLSSEIQQNETLPEQLRCELDRLAAEKAKVVEENEQRKQLIEQLQKEHVELVDQLGQKERELSGYLEKEAHQKAALTKEIDLLREQLSDIVHRTAASVSEAIRVEFDRESKEKGSEIERLDGLKRKLEEEAEKLRASLQQTKVEKENSDRKCEQLQQELDSVRKAAEDAKTTLQDQLKDVKADFERTLQESKEKGSEIERLDGLKRKLEEEAEKLRASLQQTKVEKENSDRKCEQLQQELDSVRKAAEDAKTTLQDQLKDVKADFERTLQLTISEWEKRVEHWRNLSESKESILQDLADSVKSQAVQGMPYVKGPLNSQYVLRKLDVCAMGMQPLVKTTVEQKTEWLEKRVAQSDAELESLKEELSRTKQLAANEYSSMREKEEKLLALTIEDNELKTVLKSVNGEKESLERRLEEAAVDLGKAHELEGATVQRAKVAEDVANGKAVELEQRIYALEGELLKAKESKELVKTTVEQKTEWLEKRAAQSDAELESLKEELGRTKQLAANEYSSMREKEEKLLALTIEANELKIVLKGVNGEKESLERRLEEAAVDLGKAHELEGATVQRAKVAEDVANGKAVELEQRIYALEGELLKAKESKEVLTKELAAQQEATCTLKGLLKSADEKLDL</sequence>
<comment type="caution">
    <text evidence="3">The sequence shown here is derived from an EMBL/GenBank/DDBJ whole genome shotgun (WGS) entry which is preliminary data.</text>
</comment>
<evidence type="ECO:0000313" key="3">
    <source>
        <dbReference type="EMBL" id="KHN75415.1"/>
    </source>
</evidence>
<dbReference type="STRING" id="6265.A0A0B2V316"/>
<feature type="coiled-coil region" evidence="1">
    <location>
        <begin position="662"/>
        <end position="932"/>
    </location>
</feature>
<proteinExistence type="predicted"/>
<name>A0A0B2V316_TOXCA</name>
<feature type="region of interest" description="Disordered" evidence="2">
    <location>
        <begin position="1"/>
        <end position="24"/>
    </location>
</feature>
<reference evidence="3 4" key="1">
    <citation type="submission" date="2014-11" db="EMBL/GenBank/DDBJ databases">
        <title>Genetic blueprint of the zoonotic pathogen Toxocara canis.</title>
        <authorList>
            <person name="Zhu X.-Q."/>
            <person name="Korhonen P.K."/>
            <person name="Cai H."/>
            <person name="Young N.D."/>
            <person name="Nejsum P."/>
            <person name="von Samson-Himmelstjerna G."/>
            <person name="Boag P.R."/>
            <person name="Tan P."/>
            <person name="Li Q."/>
            <person name="Min J."/>
            <person name="Yang Y."/>
            <person name="Wang X."/>
            <person name="Fang X."/>
            <person name="Hall R.S."/>
            <person name="Hofmann A."/>
            <person name="Sternberg P.W."/>
            <person name="Jex A.R."/>
            <person name="Gasser R.B."/>
        </authorList>
    </citation>
    <scope>NUCLEOTIDE SEQUENCE [LARGE SCALE GENOMIC DNA]</scope>
    <source>
        <strain evidence="3">PN_DK_2014</strain>
    </source>
</reference>
<dbReference type="Proteomes" id="UP000031036">
    <property type="component" value="Unassembled WGS sequence"/>
</dbReference>
<accession>A0A0B2V316</accession>
<keyword evidence="4" id="KW-1185">Reference proteome</keyword>
<dbReference type="OMA" id="SDRKCEQ"/>
<evidence type="ECO:0000313" key="4">
    <source>
        <dbReference type="Proteomes" id="UP000031036"/>
    </source>
</evidence>